<keyword evidence="2" id="KW-0472">Membrane</keyword>
<accession>A0ABX1E3U3</accession>
<feature type="domain" description="Zinc finger/thioredoxin putative" evidence="3">
    <location>
        <begin position="1"/>
        <end position="35"/>
    </location>
</feature>
<feature type="compositionally biased region" description="Pro residues" evidence="1">
    <location>
        <begin position="41"/>
        <end position="55"/>
    </location>
</feature>
<keyword evidence="5" id="KW-1185">Reference proteome</keyword>
<dbReference type="InterPro" id="IPR011723">
    <property type="entry name" value="Znf/thioredoxin_put"/>
</dbReference>
<sequence>MRISCPSCAAAYEVPDSALATGPRLLRCARCGHKFQAALPPAPLPAPAPAGPPPAAESIAMPEPPRQAPPEPPPRGAVPPPPPQVAPEARLGNAPASPGGDRFALAGWLLTVLALGGGAYAAFVFRAEIMQAWPPAERVFAALGLA</sequence>
<dbReference type="RefSeq" id="WP_168030410.1">
    <property type="nucleotide sequence ID" value="NZ_JAAVNE010000015.1"/>
</dbReference>
<evidence type="ECO:0000313" key="5">
    <source>
        <dbReference type="Proteomes" id="UP000787635"/>
    </source>
</evidence>
<feature type="compositionally biased region" description="Pro residues" evidence="1">
    <location>
        <begin position="62"/>
        <end position="85"/>
    </location>
</feature>
<reference evidence="4 5" key="1">
    <citation type="submission" date="2020-03" db="EMBL/GenBank/DDBJ databases">
        <title>Roseomonas selenitidurans sp. nov. isolated from urban soil.</title>
        <authorList>
            <person name="Liu H."/>
        </authorList>
    </citation>
    <scope>NUCLEOTIDE SEQUENCE [LARGE SCALE GENOMIC DNA]</scope>
    <source>
        <strain evidence="4 5">BU-1</strain>
    </source>
</reference>
<dbReference type="NCBIfam" id="TIGR02098">
    <property type="entry name" value="MJ0042_CXXC"/>
    <property type="match status" value="1"/>
</dbReference>
<evidence type="ECO:0000313" key="4">
    <source>
        <dbReference type="EMBL" id="NKC31438.1"/>
    </source>
</evidence>
<name>A0ABX1E3U3_9PROT</name>
<gene>
    <name evidence="4" type="ORF">HEQ75_11255</name>
</gene>
<dbReference type="EMBL" id="JAAVNE010000015">
    <property type="protein sequence ID" value="NKC31438.1"/>
    <property type="molecule type" value="Genomic_DNA"/>
</dbReference>
<protein>
    <recommendedName>
        <fullName evidence="3">Zinc finger/thioredoxin putative domain-containing protein</fullName>
    </recommendedName>
</protein>
<evidence type="ECO:0000256" key="1">
    <source>
        <dbReference type="SAM" id="MobiDB-lite"/>
    </source>
</evidence>
<evidence type="ECO:0000259" key="3">
    <source>
        <dbReference type="Pfam" id="PF13717"/>
    </source>
</evidence>
<proteinExistence type="predicted"/>
<feature type="region of interest" description="Disordered" evidence="1">
    <location>
        <begin position="41"/>
        <end position="97"/>
    </location>
</feature>
<dbReference type="Pfam" id="PF13717">
    <property type="entry name" value="Zn_ribbon_4"/>
    <property type="match status" value="1"/>
</dbReference>
<keyword evidence="2" id="KW-0812">Transmembrane</keyword>
<dbReference type="Gene3D" id="2.30.30.380">
    <property type="entry name" value="Zn-finger domain of Sec23/24"/>
    <property type="match status" value="1"/>
</dbReference>
<comment type="caution">
    <text evidence="4">The sequence shown here is derived from an EMBL/GenBank/DDBJ whole genome shotgun (WGS) entry which is preliminary data.</text>
</comment>
<evidence type="ECO:0000256" key="2">
    <source>
        <dbReference type="SAM" id="Phobius"/>
    </source>
</evidence>
<dbReference type="Proteomes" id="UP000787635">
    <property type="component" value="Unassembled WGS sequence"/>
</dbReference>
<feature type="transmembrane region" description="Helical" evidence="2">
    <location>
        <begin position="105"/>
        <end position="125"/>
    </location>
</feature>
<keyword evidence="2" id="KW-1133">Transmembrane helix</keyword>
<organism evidence="4 5">
    <name type="scientific">Falsiroseomonas selenitidurans</name>
    <dbReference type="NCBI Taxonomy" id="2716335"/>
    <lineage>
        <taxon>Bacteria</taxon>
        <taxon>Pseudomonadati</taxon>
        <taxon>Pseudomonadota</taxon>
        <taxon>Alphaproteobacteria</taxon>
        <taxon>Acetobacterales</taxon>
        <taxon>Roseomonadaceae</taxon>
        <taxon>Falsiroseomonas</taxon>
    </lineage>
</organism>